<evidence type="ECO:0000313" key="2">
    <source>
        <dbReference type="EMBL" id="THF78696.1"/>
    </source>
</evidence>
<keyword evidence="2" id="KW-0378">Hydrolase</keyword>
<evidence type="ECO:0000259" key="1">
    <source>
        <dbReference type="Pfam" id="PF02682"/>
    </source>
</evidence>
<dbReference type="Proteomes" id="UP000310334">
    <property type="component" value="Unassembled WGS sequence"/>
</dbReference>
<keyword evidence="3" id="KW-1185">Reference proteome</keyword>
<dbReference type="InterPro" id="IPR003833">
    <property type="entry name" value="CT_C_D"/>
</dbReference>
<name>A0A4S4BVP5_9BACI</name>
<organism evidence="2 3">
    <name type="scientific">Metabacillus sediminilitoris</name>
    <dbReference type="NCBI Taxonomy" id="2567941"/>
    <lineage>
        <taxon>Bacteria</taxon>
        <taxon>Bacillati</taxon>
        <taxon>Bacillota</taxon>
        <taxon>Bacilli</taxon>
        <taxon>Bacillales</taxon>
        <taxon>Bacillaceae</taxon>
        <taxon>Metabacillus</taxon>
    </lineage>
</organism>
<evidence type="ECO:0000313" key="3">
    <source>
        <dbReference type="Proteomes" id="UP000310334"/>
    </source>
</evidence>
<dbReference type="GO" id="GO:0016787">
    <property type="term" value="F:hydrolase activity"/>
    <property type="evidence" value="ECO:0007669"/>
    <property type="project" value="UniProtKB-KW"/>
</dbReference>
<accession>A0A4S4BVP5</accession>
<dbReference type="AlphaFoldDB" id="A0A4S4BVP5"/>
<dbReference type="EMBL" id="SSNT01000011">
    <property type="protein sequence ID" value="THF78696.1"/>
    <property type="molecule type" value="Genomic_DNA"/>
</dbReference>
<gene>
    <name evidence="2" type="ORF">E6W99_15855</name>
</gene>
<feature type="domain" description="Carboxyltransferase" evidence="1">
    <location>
        <begin position="1"/>
        <end position="29"/>
    </location>
</feature>
<proteinExistence type="predicted"/>
<protein>
    <submittedName>
        <fullName evidence="2">Allophanate hydrolase subunit 1</fullName>
    </submittedName>
</protein>
<dbReference type="Pfam" id="PF02682">
    <property type="entry name" value="CT_C_D"/>
    <property type="match status" value="1"/>
</dbReference>
<comment type="caution">
    <text evidence="2">The sequence shown here is derived from an EMBL/GenBank/DDBJ whole genome shotgun (WGS) entry which is preliminary data.</text>
</comment>
<sequence length="30" mass="3401">MPKEIAIPRKERPRLKIPAGSVEIVKETTL</sequence>
<reference evidence="2 3" key="1">
    <citation type="submission" date="2019-04" db="EMBL/GenBank/DDBJ databases">
        <title>Bacillus sediminilitoris sp. nov., isolated from a tidal flat sediment on the East China Sea.</title>
        <authorList>
            <person name="Wei Y."/>
            <person name="Mao H."/>
            <person name="Fang J."/>
        </authorList>
    </citation>
    <scope>NUCLEOTIDE SEQUENCE [LARGE SCALE GENOMIC DNA]</scope>
    <source>
        <strain evidence="2 3">DSL-17</strain>
    </source>
</reference>